<sequence>MFPASNKSASFRHMPFSPLMIVLCIPRPPRNLPQHLLDRNSINQDNYTVQFNYGVFILIFTF</sequence>
<reference evidence="1 2" key="1">
    <citation type="journal article" date="2017" name="Antonie Van Leeuwenhoek">
        <title>Phylogenomic resolution of the bacterial genus Pantoea and its relationship with Erwinia and Tatumella.</title>
        <authorList>
            <person name="Palmer M."/>
            <person name="Steenkamp E.T."/>
            <person name="Coetzee M.P."/>
            <person name="Chan W.Y."/>
            <person name="van Zyl E."/>
            <person name="De Maayer P."/>
            <person name="Coutinho T.A."/>
            <person name="Blom J."/>
            <person name="Smits T.H."/>
            <person name="Duffy B."/>
            <person name="Venter S.N."/>
        </authorList>
    </citation>
    <scope>NUCLEOTIDE SEQUENCE [LARGE SCALE GENOMIC DNA]</scope>
    <source>
        <strain evidence="1 2">LMG 2657</strain>
    </source>
</reference>
<comment type="caution">
    <text evidence="1">The sequence shown here is derived from an EMBL/GenBank/DDBJ whole genome shotgun (WGS) entry which is preliminary data.</text>
</comment>
<dbReference type="Proteomes" id="UP000193749">
    <property type="component" value="Unassembled WGS sequence"/>
</dbReference>
<dbReference type="STRING" id="55209.HA50_09680"/>
<dbReference type="EMBL" id="MLJI01000001">
    <property type="protein sequence ID" value="ORM93601.1"/>
    <property type="molecule type" value="Genomic_DNA"/>
</dbReference>
<name>A0A1X1EUI1_PANCY</name>
<evidence type="ECO:0000313" key="2">
    <source>
        <dbReference type="Proteomes" id="UP000193749"/>
    </source>
</evidence>
<dbReference type="AlphaFoldDB" id="A0A1X1EUI1"/>
<protein>
    <submittedName>
        <fullName evidence="1">Uncharacterized protein</fullName>
    </submittedName>
</protein>
<evidence type="ECO:0000313" key="1">
    <source>
        <dbReference type="EMBL" id="ORM93601.1"/>
    </source>
</evidence>
<gene>
    <name evidence="1" type="ORF">HA50_09680</name>
</gene>
<proteinExistence type="predicted"/>
<keyword evidence="2" id="KW-1185">Reference proteome</keyword>
<accession>A0A1X1EUI1</accession>
<organism evidence="1 2">
    <name type="scientific">Pantoea cypripedii</name>
    <name type="common">Pectobacterium cypripedii</name>
    <name type="synonym">Erwinia cypripedii</name>
    <dbReference type="NCBI Taxonomy" id="55209"/>
    <lineage>
        <taxon>Bacteria</taxon>
        <taxon>Pseudomonadati</taxon>
        <taxon>Pseudomonadota</taxon>
        <taxon>Gammaproteobacteria</taxon>
        <taxon>Enterobacterales</taxon>
        <taxon>Erwiniaceae</taxon>
        <taxon>Pantoea</taxon>
    </lineage>
</organism>